<dbReference type="RefSeq" id="WP_166342529.1">
    <property type="nucleotide sequence ID" value="NZ_CP088280.1"/>
</dbReference>
<evidence type="ECO:0000313" key="3">
    <source>
        <dbReference type="Proteomes" id="UP000564836"/>
    </source>
</evidence>
<dbReference type="EMBL" id="CP088280">
    <property type="protein sequence ID" value="UGX96834.1"/>
    <property type="molecule type" value="Genomic_DNA"/>
</dbReference>
<dbReference type="AlphaFoldDB" id="A0A7Z0Q5Z6"/>
<gene>
    <name evidence="2" type="ORF">G6321_00017515</name>
    <name evidence="1" type="ORF">G6321_00775</name>
</gene>
<proteinExistence type="predicted"/>
<sequence>MTRNTKPIPVTARKVQKYRMRYMPNQPGRAAMVQEVGELSAHLVV</sequence>
<reference evidence="1" key="2">
    <citation type="submission" date="2020-06" db="EMBL/GenBank/DDBJ databases">
        <title>Whole Genome Sequence of Bradyrhizobium sp. Strain 323S2.</title>
        <authorList>
            <person name="Bromfield E.S.P."/>
        </authorList>
    </citation>
    <scope>NUCLEOTIDE SEQUENCE [LARGE SCALE GENOMIC DNA]</scope>
    <source>
        <strain evidence="1">323S2</strain>
    </source>
</reference>
<accession>A0A7Z0Q5Z6</accession>
<dbReference type="Proteomes" id="UP000564836">
    <property type="component" value="Chromosome"/>
</dbReference>
<reference evidence="2 3" key="1">
    <citation type="journal article" date="2017" name="Syst. Appl. Microbiol.">
        <title>Soybeans inoculated with root zone soils of Canadian native legumes harbour diverse and novel Bradyrhizobium spp. that possess agricultural potential.</title>
        <authorList>
            <person name="Bromfield E.S.P."/>
            <person name="Cloutier S."/>
            <person name="Tambong J.T."/>
            <person name="Tran Thi T.V."/>
        </authorList>
    </citation>
    <scope>NUCLEOTIDE SEQUENCE [LARGE SCALE GENOMIC DNA]</scope>
    <source>
        <strain evidence="2 3">323S2</strain>
    </source>
</reference>
<evidence type="ECO:0000313" key="2">
    <source>
        <dbReference type="EMBL" id="UGX96834.1"/>
    </source>
</evidence>
<organism evidence="1">
    <name type="scientific">Bradyrhizobium barranii subsp. barranii</name>
    <dbReference type="NCBI Taxonomy" id="2823807"/>
    <lineage>
        <taxon>Bacteria</taxon>
        <taxon>Pseudomonadati</taxon>
        <taxon>Pseudomonadota</taxon>
        <taxon>Alphaproteobacteria</taxon>
        <taxon>Hyphomicrobiales</taxon>
        <taxon>Nitrobacteraceae</taxon>
        <taxon>Bradyrhizobium</taxon>
        <taxon>Bradyrhizobium barranii</taxon>
    </lineage>
</organism>
<protein>
    <submittedName>
        <fullName evidence="1">Uncharacterized protein</fullName>
    </submittedName>
</protein>
<dbReference type="EMBL" id="JACBFH010000001">
    <property type="protein sequence ID" value="NYY87007.1"/>
    <property type="molecule type" value="Genomic_DNA"/>
</dbReference>
<evidence type="ECO:0000313" key="1">
    <source>
        <dbReference type="EMBL" id="NYY87007.1"/>
    </source>
</evidence>
<reference evidence="2 3" key="3">
    <citation type="journal article" date="2022" name="Int. J. Syst. Evol. Microbiol.">
        <title>Strains of Bradyrhizobium barranii sp. nov. associated with legumes native to Canada are symbionts of soybeans and belong to different subspecies (subsp. barranii subsp. nov. and subsp. apii subsp. nov.) and symbiovars (sv. glycinearum and sv. septentrionale).</title>
        <authorList>
            <person name="Bromfield E.S.P."/>
            <person name="Cloutier S."/>
            <person name="Wasai-Hara S."/>
            <person name="Minamisawa K."/>
        </authorList>
    </citation>
    <scope>NUCLEOTIDE SEQUENCE [LARGE SCALE GENOMIC DNA]</scope>
    <source>
        <strain evidence="2 3">323S2</strain>
    </source>
</reference>
<name>A0A7Z0Q5Z6_9BRAD</name>